<proteinExistence type="predicted"/>
<dbReference type="RefSeq" id="WP_344286984.1">
    <property type="nucleotide sequence ID" value="NZ_BAAAPF010000003.1"/>
</dbReference>
<evidence type="ECO:0000313" key="1">
    <source>
        <dbReference type="EMBL" id="GAA2107630.1"/>
    </source>
</evidence>
<accession>A0ABN2XCQ0</accession>
<name>A0ABN2XCQ0_9ACTN</name>
<evidence type="ECO:0000313" key="2">
    <source>
        <dbReference type="Proteomes" id="UP001500443"/>
    </source>
</evidence>
<dbReference type="EMBL" id="BAAAPF010000003">
    <property type="protein sequence ID" value="GAA2107630.1"/>
    <property type="molecule type" value="Genomic_DNA"/>
</dbReference>
<comment type="caution">
    <text evidence="1">The sequence shown here is derived from an EMBL/GenBank/DDBJ whole genome shotgun (WGS) entry which is preliminary data.</text>
</comment>
<gene>
    <name evidence="1" type="ORF">GCM10009802_02870</name>
</gene>
<organism evidence="1 2">
    <name type="scientific">Streptomyces synnematoformans</name>
    <dbReference type="NCBI Taxonomy" id="415721"/>
    <lineage>
        <taxon>Bacteria</taxon>
        <taxon>Bacillati</taxon>
        <taxon>Actinomycetota</taxon>
        <taxon>Actinomycetes</taxon>
        <taxon>Kitasatosporales</taxon>
        <taxon>Streptomycetaceae</taxon>
        <taxon>Streptomyces</taxon>
    </lineage>
</organism>
<reference evidence="1 2" key="1">
    <citation type="journal article" date="2019" name="Int. J. Syst. Evol. Microbiol.">
        <title>The Global Catalogue of Microorganisms (GCM) 10K type strain sequencing project: providing services to taxonomists for standard genome sequencing and annotation.</title>
        <authorList>
            <consortium name="The Broad Institute Genomics Platform"/>
            <consortium name="The Broad Institute Genome Sequencing Center for Infectious Disease"/>
            <person name="Wu L."/>
            <person name="Ma J."/>
        </authorList>
    </citation>
    <scope>NUCLEOTIDE SEQUENCE [LARGE SCALE GENOMIC DNA]</scope>
    <source>
        <strain evidence="1 2">JCM 15481</strain>
    </source>
</reference>
<evidence type="ECO:0008006" key="3">
    <source>
        <dbReference type="Google" id="ProtNLM"/>
    </source>
</evidence>
<keyword evidence="2" id="KW-1185">Reference proteome</keyword>
<sequence>MTGLESGLEWGLKPLAATHTGVIPAATKADAIRAERRGRRLGGVPGTVVCRLKDIQWPAGREWHGADRAMFLERIAQVTAERDEALEELAVWTGALR</sequence>
<protein>
    <recommendedName>
        <fullName evidence="3">Transposase</fullName>
    </recommendedName>
</protein>
<dbReference type="Proteomes" id="UP001500443">
    <property type="component" value="Unassembled WGS sequence"/>
</dbReference>